<feature type="non-terminal residue" evidence="1">
    <location>
        <position position="169"/>
    </location>
</feature>
<proteinExistence type="predicted"/>
<reference evidence="1 2" key="1">
    <citation type="submission" date="2020-02" db="EMBL/GenBank/DDBJ databases">
        <authorList>
            <person name="Ferguson B K."/>
        </authorList>
    </citation>
    <scope>NUCLEOTIDE SEQUENCE [LARGE SCALE GENOMIC DNA]</scope>
</reference>
<sequence length="169" mass="19240">MDVHAVESRCVLAMRYNLCRGVKMCSGHASLILKNSWTIRSSLFHRGSTNTAERRSKKVVLFVQCGSATYIGVHRSIGDRQIQRKGDRKRWSYSYSADQQRTSVFIGDIATTNQFHRGSTNTAERRSKKVVLFVQCGSATYIGVHRSSRFAQRSGSSQFRATGMKRYYR</sequence>
<protein>
    <submittedName>
        <fullName evidence="1">Uncharacterized protein</fullName>
    </submittedName>
</protein>
<dbReference type="Proteomes" id="UP000479190">
    <property type="component" value="Unassembled WGS sequence"/>
</dbReference>
<evidence type="ECO:0000313" key="2">
    <source>
        <dbReference type="Proteomes" id="UP000479190"/>
    </source>
</evidence>
<name>A0A6H5J406_9HYME</name>
<dbReference type="EMBL" id="CADCXV010001397">
    <property type="protein sequence ID" value="CAB0044132.1"/>
    <property type="molecule type" value="Genomic_DNA"/>
</dbReference>
<dbReference type="AlphaFoldDB" id="A0A6H5J406"/>
<organism evidence="1 2">
    <name type="scientific">Trichogramma brassicae</name>
    <dbReference type="NCBI Taxonomy" id="86971"/>
    <lineage>
        <taxon>Eukaryota</taxon>
        <taxon>Metazoa</taxon>
        <taxon>Ecdysozoa</taxon>
        <taxon>Arthropoda</taxon>
        <taxon>Hexapoda</taxon>
        <taxon>Insecta</taxon>
        <taxon>Pterygota</taxon>
        <taxon>Neoptera</taxon>
        <taxon>Endopterygota</taxon>
        <taxon>Hymenoptera</taxon>
        <taxon>Apocrita</taxon>
        <taxon>Proctotrupomorpha</taxon>
        <taxon>Chalcidoidea</taxon>
        <taxon>Trichogrammatidae</taxon>
        <taxon>Trichogramma</taxon>
    </lineage>
</organism>
<gene>
    <name evidence="1" type="ORF">TBRA_LOCUS15720</name>
</gene>
<keyword evidence="2" id="KW-1185">Reference proteome</keyword>
<accession>A0A6H5J406</accession>
<evidence type="ECO:0000313" key="1">
    <source>
        <dbReference type="EMBL" id="CAB0044132.1"/>
    </source>
</evidence>